<dbReference type="AlphaFoldDB" id="B7FU03"/>
<dbReference type="Pfam" id="PF13911">
    <property type="entry name" value="AhpC-TSA_2"/>
    <property type="match status" value="1"/>
</dbReference>
<dbReference type="GeneID" id="7197871"/>
<name>B7FU03_PHATC</name>
<evidence type="ECO:0008006" key="3">
    <source>
        <dbReference type="Google" id="ProtNLM"/>
    </source>
</evidence>
<gene>
    <name evidence="1" type="ORF">PHATRDRAFT_44411</name>
</gene>
<keyword evidence="2" id="KW-1185">Reference proteome</keyword>
<dbReference type="InParanoid" id="B7FU03"/>
<sequence>MTLSVLAAEYPQFLDGFRMFGVVKETAVDDEGLANFQQNHFQFPLYRDESLSFYKAFGKRNLTVFGLLKLFTNFSMMRRMSKKAIEGNMVGEGIVQGGIIVFGKDGTPRAMYAEETGNDLPIKDIVMALAAVRNE</sequence>
<proteinExistence type="predicted"/>
<dbReference type="RefSeq" id="XP_002178230.1">
    <property type="nucleotide sequence ID" value="XM_002178194.1"/>
</dbReference>
<reference evidence="1 2" key="1">
    <citation type="journal article" date="2008" name="Nature">
        <title>The Phaeodactylum genome reveals the evolutionary history of diatom genomes.</title>
        <authorList>
            <person name="Bowler C."/>
            <person name="Allen A.E."/>
            <person name="Badger J.H."/>
            <person name="Grimwood J."/>
            <person name="Jabbari K."/>
            <person name="Kuo A."/>
            <person name="Maheswari U."/>
            <person name="Martens C."/>
            <person name="Maumus F."/>
            <person name="Otillar R.P."/>
            <person name="Rayko E."/>
            <person name="Salamov A."/>
            <person name="Vandepoele K."/>
            <person name="Beszteri B."/>
            <person name="Gruber A."/>
            <person name="Heijde M."/>
            <person name="Katinka M."/>
            <person name="Mock T."/>
            <person name="Valentin K."/>
            <person name="Verret F."/>
            <person name="Berges J.A."/>
            <person name="Brownlee C."/>
            <person name="Cadoret J.P."/>
            <person name="Chiovitti A."/>
            <person name="Choi C.J."/>
            <person name="Coesel S."/>
            <person name="De Martino A."/>
            <person name="Detter J.C."/>
            <person name="Durkin C."/>
            <person name="Falciatore A."/>
            <person name="Fournet J."/>
            <person name="Haruta M."/>
            <person name="Huysman M.J."/>
            <person name="Jenkins B.D."/>
            <person name="Jiroutova K."/>
            <person name="Jorgensen R.E."/>
            <person name="Joubert Y."/>
            <person name="Kaplan A."/>
            <person name="Kroger N."/>
            <person name="Kroth P.G."/>
            <person name="La Roche J."/>
            <person name="Lindquist E."/>
            <person name="Lommer M."/>
            <person name="Martin-Jezequel V."/>
            <person name="Lopez P.J."/>
            <person name="Lucas S."/>
            <person name="Mangogna M."/>
            <person name="McGinnis K."/>
            <person name="Medlin L.K."/>
            <person name="Montsant A."/>
            <person name="Oudot-Le Secq M.P."/>
            <person name="Napoli C."/>
            <person name="Obornik M."/>
            <person name="Parker M.S."/>
            <person name="Petit J.L."/>
            <person name="Porcel B.M."/>
            <person name="Poulsen N."/>
            <person name="Robison M."/>
            <person name="Rychlewski L."/>
            <person name="Rynearson T.A."/>
            <person name="Schmutz J."/>
            <person name="Shapiro H."/>
            <person name="Siaut M."/>
            <person name="Stanley M."/>
            <person name="Sussman M.R."/>
            <person name="Taylor A.R."/>
            <person name="Vardi A."/>
            <person name="von Dassow P."/>
            <person name="Vyverman W."/>
            <person name="Willis A."/>
            <person name="Wyrwicz L.S."/>
            <person name="Rokhsar D.S."/>
            <person name="Weissenbach J."/>
            <person name="Armbrust E.V."/>
            <person name="Green B.R."/>
            <person name="Van de Peer Y."/>
            <person name="Grigoriev I.V."/>
        </authorList>
    </citation>
    <scope>NUCLEOTIDE SEQUENCE [LARGE SCALE GENOMIC DNA]</scope>
    <source>
        <strain evidence="1 2">CCAP 1055/1</strain>
    </source>
</reference>
<dbReference type="InterPro" id="IPR032801">
    <property type="entry name" value="PXL2A/B/C"/>
</dbReference>
<dbReference type="PaxDb" id="2850-Phatr44411"/>
<evidence type="ECO:0000313" key="1">
    <source>
        <dbReference type="EMBL" id="EEC49895.1"/>
    </source>
</evidence>
<organism evidence="1 2">
    <name type="scientific">Phaeodactylum tricornutum (strain CCAP 1055/1)</name>
    <dbReference type="NCBI Taxonomy" id="556484"/>
    <lineage>
        <taxon>Eukaryota</taxon>
        <taxon>Sar</taxon>
        <taxon>Stramenopiles</taxon>
        <taxon>Ochrophyta</taxon>
        <taxon>Bacillariophyta</taxon>
        <taxon>Bacillariophyceae</taxon>
        <taxon>Bacillariophycidae</taxon>
        <taxon>Naviculales</taxon>
        <taxon>Phaeodactylaceae</taxon>
        <taxon>Phaeodactylum</taxon>
    </lineage>
</organism>
<protein>
    <recommendedName>
        <fullName evidence="3">Peroxiredoxin-like 2 activated in M-CSF stimulated monocytes</fullName>
    </recommendedName>
</protein>
<dbReference type="KEGG" id="pti:PHATRDRAFT_44411"/>
<dbReference type="Proteomes" id="UP000000759">
    <property type="component" value="Chromosome 4"/>
</dbReference>
<dbReference type="HOGENOM" id="CLU_1247480_0_0_1"/>
<dbReference type="eggNOG" id="ENOG502T2WM">
    <property type="taxonomic scope" value="Eukaryota"/>
</dbReference>
<dbReference type="EMBL" id="CM000607">
    <property type="protein sequence ID" value="EEC49895.1"/>
    <property type="molecule type" value="Genomic_DNA"/>
</dbReference>
<reference evidence="2" key="2">
    <citation type="submission" date="2008-08" db="EMBL/GenBank/DDBJ databases">
        <authorList>
            <consortium name="Diatom Consortium"/>
            <person name="Grigoriev I."/>
            <person name="Grimwood J."/>
            <person name="Kuo A."/>
            <person name="Otillar R.P."/>
            <person name="Salamov A."/>
            <person name="Detter J.C."/>
            <person name="Lindquist E."/>
            <person name="Shapiro H."/>
            <person name="Lucas S."/>
            <person name="Glavina del Rio T."/>
            <person name="Pitluck S."/>
            <person name="Rokhsar D."/>
            <person name="Bowler C."/>
        </authorList>
    </citation>
    <scope>GENOME REANNOTATION</scope>
    <source>
        <strain evidence="2">CCAP 1055/1</strain>
    </source>
</reference>
<accession>B7FU03</accession>
<dbReference type="OrthoDB" id="40962at2759"/>
<evidence type="ECO:0000313" key="2">
    <source>
        <dbReference type="Proteomes" id="UP000000759"/>
    </source>
</evidence>